<name>A0A2G1W8D0_9BACT</name>
<proteinExistence type="predicted"/>
<dbReference type="Proteomes" id="UP000225740">
    <property type="component" value="Unassembled WGS sequence"/>
</dbReference>
<dbReference type="AlphaFoldDB" id="A0A2G1W8D0"/>
<dbReference type="InterPro" id="IPR021212">
    <property type="entry name" value="DUF2760"/>
</dbReference>
<feature type="domain" description="DUF2760" evidence="1">
    <location>
        <begin position="59"/>
        <end position="179"/>
    </location>
</feature>
<evidence type="ECO:0000313" key="2">
    <source>
        <dbReference type="EMBL" id="PHQ35292.1"/>
    </source>
</evidence>
<dbReference type="RefSeq" id="WP_099260516.1">
    <property type="nucleotide sequence ID" value="NZ_NIZW01000007.1"/>
</dbReference>
<reference evidence="2 3" key="1">
    <citation type="submission" date="2017-06" db="EMBL/GenBank/DDBJ databases">
        <title>Description of Rhodopirellula bahusiensis sp. nov.</title>
        <authorList>
            <person name="Kizina J."/>
            <person name="Harder J."/>
        </authorList>
    </citation>
    <scope>NUCLEOTIDE SEQUENCE [LARGE SCALE GENOMIC DNA]</scope>
    <source>
        <strain evidence="2 3">SWK21</strain>
    </source>
</reference>
<dbReference type="OrthoDB" id="21395at2"/>
<comment type="caution">
    <text evidence="2">The sequence shown here is derived from an EMBL/GenBank/DDBJ whole genome shotgun (WGS) entry which is preliminary data.</text>
</comment>
<evidence type="ECO:0000313" key="3">
    <source>
        <dbReference type="Proteomes" id="UP000225740"/>
    </source>
</evidence>
<accession>A0A2G1W8D0</accession>
<protein>
    <recommendedName>
        <fullName evidence="1">DUF2760 domain-containing protein</fullName>
    </recommendedName>
</protein>
<keyword evidence="3" id="KW-1185">Reference proteome</keyword>
<dbReference type="Pfam" id="PF10816">
    <property type="entry name" value="DUF2760"/>
    <property type="match status" value="1"/>
</dbReference>
<dbReference type="GeneID" id="90608434"/>
<gene>
    <name evidence="2" type="ORF">CEE69_09650</name>
</gene>
<organism evidence="2 3">
    <name type="scientific">Rhodopirellula bahusiensis</name>
    <dbReference type="NCBI Taxonomy" id="2014065"/>
    <lineage>
        <taxon>Bacteria</taxon>
        <taxon>Pseudomonadati</taxon>
        <taxon>Planctomycetota</taxon>
        <taxon>Planctomycetia</taxon>
        <taxon>Pirellulales</taxon>
        <taxon>Pirellulaceae</taxon>
        <taxon>Rhodopirellula</taxon>
    </lineage>
</organism>
<dbReference type="EMBL" id="NIZW01000007">
    <property type="protein sequence ID" value="PHQ35292.1"/>
    <property type="molecule type" value="Genomic_DNA"/>
</dbReference>
<sequence>MRLGLALRAFWRAMFDPRVAERVALALDGTDPVTPNSVTFSPVIAEQKPAEPVKPKSLQSDAVTLLAALQRDARLVDLIHEDLDQYGDDQVGAAARPCLKQCRQTLDRLLVIKPLVEAAEGQSIPVDAAASSARVRWVGESAGATEGKVVHAGWQASQVQLPAWSGSEGDAMVIAPTQVQAS</sequence>
<evidence type="ECO:0000259" key="1">
    <source>
        <dbReference type="Pfam" id="PF10816"/>
    </source>
</evidence>